<dbReference type="Proteomes" id="UP000007730">
    <property type="component" value="Chromosome"/>
</dbReference>
<sequence>MRILAGPAALIAGPHRAVAVLCVTMILGWAALFYPPALTMTYIAEAHGWSLALALSGFSIALGTSGLCAPYACGLIDRYGGNPVMAGGALIGALGLVLLPLAPNYPVYLISWLLIGVATACCLYDPAFTTLTRIYGMASRGPITIITFAGGLASTAGWPLMHFLIENFGWQSVYYTWAAVFTFLIAPLYWFALPRRKAPVQKAPVAVTDAPPAKARFIPPHGLPFILMAAGFAGHSFVMSGATTHLLPILQRGGIDAGTAVMIGAMFGPAQVLARFADFASRGRMHPIWVARVSMGTMVLAFAVLAIAGIAPLPAMCFAILFGAGNGVVTIARGALPLATFGAFGYGRVVGRISRPAQILQALAPFVLAFIIDRWSDQVALDIMIATSATALVCFALLRRV</sequence>
<keyword evidence="6" id="KW-1185">Reference proteome</keyword>
<feature type="transmembrane region" description="Helical" evidence="4">
    <location>
        <begin position="259"/>
        <end position="277"/>
    </location>
</feature>
<dbReference type="EMBL" id="CP002826">
    <property type="protein sequence ID" value="AEI05568.1"/>
    <property type="molecule type" value="Genomic_DNA"/>
</dbReference>
<dbReference type="AlphaFoldDB" id="B6JIW7"/>
<evidence type="ECO:0000313" key="5">
    <source>
        <dbReference type="EMBL" id="AEI05568.1"/>
    </source>
</evidence>
<accession>B6JIW7</accession>
<reference evidence="5 6" key="1">
    <citation type="journal article" date="2011" name="J. Bacteriol.">
        <title>Complete genome sequences of the chemolithoautotrophic Oligotropha carboxidovorans strains OM4 and OM5.</title>
        <authorList>
            <person name="Volland S."/>
            <person name="Rachinger M."/>
            <person name="Strittmatter A."/>
            <person name="Daniel R."/>
            <person name="Gottschalk G."/>
            <person name="Meyer O."/>
        </authorList>
    </citation>
    <scope>NUCLEOTIDE SEQUENCE [LARGE SCALE GENOMIC DNA]</scope>
    <source>
        <strain evidence="6">ATCC 49405 / DSM 1227 / KCTC 32145 / OM5</strain>
    </source>
</reference>
<dbReference type="PANTHER" id="PTHR11360:SF308">
    <property type="entry name" value="BLL3089 PROTEIN"/>
    <property type="match status" value="1"/>
</dbReference>
<evidence type="ECO:0000256" key="1">
    <source>
        <dbReference type="ARBA" id="ARBA00022692"/>
    </source>
</evidence>
<dbReference type="PANTHER" id="PTHR11360">
    <property type="entry name" value="MONOCARBOXYLATE TRANSPORTER"/>
    <property type="match status" value="1"/>
</dbReference>
<dbReference type="PATRIC" id="fig|504832.7.peg.893"/>
<feature type="transmembrane region" description="Helical" evidence="4">
    <location>
        <begin position="109"/>
        <end position="131"/>
    </location>
</feature>
<dbReference type="InterPro" id="IPR036259">
    <property type="entry name" value="MFS_trans_sf"/>
</dbReference>
<dbReference type="OrthoDB" id="7200137at2"/>
<organism evidence="5 6">
    <name type="scientific">Afipia carboxidovorans (strain ATCC 49405 / DSM 1227 / KCTC 32145 / OM5)</name>
    <name type="common">Oligotropha carboxidovorans</name>
    <dbReference type="NCBI Taxonomy" id="504832"/>
    <lineage>
        <taxon>Bacteria</taxon>
        <taxon>Pseudomonadati</taxon>
        <taxon>Pseudomonadota</taxon>
        <taxon>Alphaproteobacteria</taxon>
        <taxon>Hyphomicrobiales</taxon>
        <taxon>Nitrobacteraceae</taxon>
        <taxon>Afipia</taxon>
    </lineage>
</organism>
<dbReference type="STRING" id="504832.OCA5_c08460"/>
<keyword evidence="2 4" id="KW-1133">Transmembrane helix</keyword>
<feature type="transmembrane region" description="Helical" evidence="4">
    <location>
        <begin position="173"/>
        <end position="192"/>
    </location>
</feature>
<evidence type="ECO:0000313" key="6">
    <source>
        <dbReference type="Proteomes" id="UP000007730"/>
    </source>
</evidence>
<dbReference type="eggNOG" id="COG2814">
    <property type="taxonomic scope" value="Bacteria"/>
</dbReference>
<keyword evidence="1 4" id="KW-0812">Transmembrane</keyword>
<protein>
    <submittedName>
        <fullName evidence="5">Putative MFS transporter protein</fullName>
    </submittedName>
</protein>
<proteinExistence type="predicted"/>
<feature type="transmembrane region" description="Helical" evidence="4">
    <location>
        <begin position="353"/>
        <end position="372"/>
    </location>
</feature>
<feature type="transmembrane region" description="Helical" evidence="4">
    <location>
        <begin position="49"/>
        <end position="72"/>
    </location>
</feature>
<evidence type="ECO:0000256" key="3">
    <source>
        <dbReference type="ARBA" id="ARBA00023136"/>
    </source>
</evidence>
<dbReference type="RefSeq" id="WP_012564399.1">
    <property type="nucleotide sequence ID" value="NC_011386.1"/>
</dbReference>
<feature type="transmembrane region" description="Helical" evidence="4">
    <location>
        <begin position="17"/>
        <end position="37"/>
    </location>
</feature>
<dbReference type="InterPro" id="IPR011701">
    <property type="entry name" value="MFS"/>
</dbReference>
<dbReference type="KEGG" id="ocg:OCA5_c08460"/>
<evidence type="ECO:0000256" key="2">
    <source>
        <dbReference type="ARBA" id="ARBA00022989"/>
    </source>
</evidence>
<feature type="transmembrane region" description="Helical" evidence="4">
    <location>
        <begin position="84"/>
        <end position="103"/>
    </location>
</feature>
<dbReference type="Gene3D" id="1.20.1250.20">
    <property type="entry name" value="MFS general substrate transporter like domains"/>
    <property type="match status" value="1"/>
</dbReference>
<name>B6JIW7_AFIC5</name>
<evidence type="ECO:0000256" key="4">
    <source>
        <dbReference type="SAM" id="Phobius"/>
    </source>
</evidence>
<dbReference type="SUPFAM" id="SSF103473">
    <property type="entry name" value="MFS general substrate transporter"/>
    <property type="match status" value="1"/>
</dbReference>
<feature type="transmembrane region" description="Helical" evidence="4">
    <location>
        <begin position="143"/>
        <end position="161"/>
    </location>
</feature>
<dbReference type="GO" id="GO:0022857">
    <property type="term" value="F:transmembrane transporter activity"/>
    <property type="evidence" value="ECO:0007669"/>
    <property type="project" value="InterPro"/>
</dbReference>
<dbReference type="KEGG" id="oca:OCAR_7269"/>
<feature type="transmembrane region" description="Helical" evidence="4">
    <location>
        <begin position="298"/>
        <end position="322"/>
    </location>
</feature>
<dbReference type="InterPro" id="IPR050327">
    <property type="entry name" value="Proton-linked_MCT"/>
</dbReference>
<keyword evidence="3 4" id="KW-0472">Membrane</keyword>
<dbReference type="HOGENOM" id="CLU_001265_59_0_5"/>
<feature type="transmembrane region" description="Helical" evidence="4">
    <location>
        <begin position="378"/>
        <end position="398"/>
    </location>
</feature>
<gene>
    <name evidence="5" type="ordered locus">OCA5_c08460</name>
</gene>
<dbReference type="Pfam" id="PF07690">
    <property type="entry name" value="MFS_1"/>
    <property type="match status" value="1"/>
</dbReference>
<feature type="transmembrane region" description="Helical" evidence="4">
    <location>
        <begin position="223"/>
        <end position="247"/>
    </location>
</feature>